<dbReference type="InterPro" id="IPR008984">
    <property type="entry name" value="SMAD_FHA_dom_sf"/>
</dbReference>
<feature type="domain" description="G-patch" evidence="4">
    <location>
        <begin position="774"/>
        <end position="820"/>
    </location>
</feature>
<dbReference type="InterPro" id="IPR053027">
    <property type="entry name" value="AGGF1"/>
</dbReference>
<dbReference type="InterPro" id="IPR041591">
    <property type="entry name" value="OCRE"/>
</dbReference>
<proteinExistence type="predicted"/>
<dbReference type="PROSITE" id="PS50174">
    <property type="entry name" value="G_PATCH"/>
    <property type="match status" value="1"/>
</dbReference>
<dbReference type="Gene3D" id="2.60.200.20">
    <property type="match status" value="2"/>
</dbReference>
<dbReference type="InterPro" id="IPR035624">
    <property type="entry name" value="AGGF1_OCRE"/>
</dbReference>
<evidence type="ECO:0000313" key="6">
    <source>
        <dbReference type="RefSeq" id="XP_030049113.1"/>
    </source>
</evidence>
<dbReference type="AlphaFoldDB" id="A0A6P7X9D9"/>
<dbReference type="FunCoup" id="A0A6P7X9D9">
    <property type="interactions" value="1422"/>
</dbReference>
<keyword evidence="5" id="KW-1185">Reference proteome</keyword>
<dbReference type="OrthoDB" id="2538319at2759"/>
<dbReference type="InterPro" id="IPR000467">
    <property type="entry name" value="G_patch_dom"/>
</dbReference>
<dbReference type="CDD" id="cd22686">
    <property type="entry name" value="FHA_AGGF1"/>
    <property type="match status" value="2"/>
</dbReference>
<dbReference type="SUPFAM" id="SSF49879">
    <property type="entry name" value="SMAD/FHA domain"/>
    <property type="match status" value="2"/>
</dbReference>
<dbReference type="Proteomes" id="UP000515156">
    <property type="component" value="Chromosome 2"/>
</dbReference>
<dbReference type="RefSeq" id="XP_030049113.1">
    <property type="nucleotide sequence ID" value="XM_030193253.1"/>
</dbReference>
<dbReference type="Pfam" id="PF00498">
    <property type="entry name" value="FHA"/>
    <property type="match status" value="2"/>
</dbReference>
<feature type="coiled-coil region" evidence="1">
    <location>
        <begin position="54"/>
        <end position="85"/>
    </location>
</feature>
<accession>A0A6P7X9D9</accession>
<feature type="region of interest" description="Disordered" evidence="2">
    <location>
        <begin position="1"/>
        <end position="22"/>
    </location>
</feature>
<sequence length="868" mass="97408">MELQGAPVRLSVDPSKPGAAPEAECGLSDISLKRQLKACRSQLLKTRWALLQQNQRLRRRVQRYNRSLRRQVEKLSREIHEWKQREKNDAAVQTEDYTVWSHSGNYQSQNYYQNNDLSTNVSEVQGLADKGNDGVHPKTTDQLTSEGNVHSGVVYAATAEEQENGPMQNSEELEGTSLAESLRATAEAAVSQTGFTYDESSGLYYDYNTGFYYDSESKLYYDPNTGIYYYLDVESGRYQFHSRVDLQSYQMDCSSTLLAKEKKGKSKKQDLYMTTTNEETGLNTEKQKSSSSSHYQNLTNGQVSYLERKESAYKKKKEANVAMETRNGPLNVDKQIDTKSTDSQSDTNKKDIVPQEDESDSVQSEPEEGEITDSENKDCSDEDVSSIAPGTSGNSEQEDDEMIWLPWVRVIVIRSPVLKAGSLYTITAKERATVGRLTGQTEQFKHGKKDLGHTIVIPEAAVSKFHAEVFFDHELQSYVIVDQGSQTGTVINGRLMLQPGIVSEPNLLEHGDEVRFGETVLCFHVHPSRKTCDGCEPGQIQAHFYLNTESPTSSDTERIWPPCIRVIVIRSPVLQTGSLYIITATKHATIGREQDLEHTILIPEATVSKFHAEVFFDHELESYVIVDQGSQTGTVINGNPVLQPDVISEPYVLKHGDEVKFGETVLSFHVHPGCETCNGCEPGQIRAHLRLDDKSPTSSVGPVLSKEEKELVRRKELKQMRVKYGLQSIDYENIKALKNPKYMDRAAKRRKRVGSEGSFQRDDAPASVHVEIDDSNKGRKMLEQMGWKKGEGLGKDGSGMKDPIQLQLRKKQAGLGASTPGSVEDASATSKNKHNWEKARERFFETFQNVNLKEDLPKPISWVKGTVE</sequence>
<gene>
    <name evidence="6" type="primary">AGGF1</name>
</gene>
<feature type="region of interest" description="Disordered" evidence="2">
    <location>
        <begin position="266"/>
        <end position="303"/>
    </location>
</feature>
<dbReference type="GO" id="GO:0003676">
    <property type="term" value="F:nucleic acid binding"/>
    <property type="evidence" value="ECO:0007669"/>
    <property type="project" value="InterPro"/>
</dbReference>
<protein>
    <submittedName>
        <fullName evidence="6">Angiogenic factor with G patch and FHA domains 1 isoform X1</fullName>
    </submittedName>
</protein>
<feature type="compositionally biased region" description="Polar residues" evidence="2">
    <location>
        <begin position="289"/>
        <end position="303"/>
    </location>
</feature>
<dbReference type="InParanoid" id="A0A6P7X9D9"/>
<evidence type="ECO:0000256" key="2">
    <source>
        <dbReference type="SAM" id="MobiDB-lite"/>
    </source>
</evidence>
<evidence type="ECO:0000313" key="5">
    <source>
        <dbReference type="Proteomes" id="UP000515156"/>
    </source>
</evidence>
<dbReference type="InterPro" id="IPR000253">
    <property type="entry name" value="FHA_dom"/>
</dbReference>
<dbReference type="KEGG" id="muo:115463062"/>
<evidence type="ECO:0000259" key="4">
    <source>
        <dbReference type="PROSITE" id="PS50174"/>
    </source>
</evidence>
<dbReference type="PANTHER" id="PTHR23106:SF24">
    <property type="entry name" value="ANGIOGENIC FACTOR WITH G PATCH AND FHA DOMAINS 1"/>
    <property type="match status" value="1"/>
</dbReference>
<evidence type="ECO:0000259" key="3">
    <source>
        <dbReference type="PROSITE" id="PS50006"/>
    </source>
</evidence>
<feature type="compositionally biased region" description="Acidic residues" evidence="2">
    <location>
        <begin position="354"/>
        <end position="373"/>
    </location>
</feature>
<dbReference type="PROSITE" id="PS50006">
    <property type="entry name" value="FHA_DOMAIN"/>
    <property type="match status" value="2"/>
</dbReference>
<feature type="region of interest" description="Disordered" evidence="2">
    <location>
        <begin position="811"/>
        <end position="834"/>
    </location>
</feature>
<feature type="domain" description="FHA" evidence="3">
    <location>
        <begin position="432"/>
        <end position="496"/>
    </location>
</feature>
<dbReference type="SMART" id="SM00443">
    <property type="entry name" value="G_patch"/>
    <property type="match status" value="1"/>
</dbReference>
<keyword evidence="1" id="KW-0175">Coiled coil</keyword>
<feature type="domain" description="FHA" evidence="3">
    <location>
        <begin position="588"/>
        <end position="641"/>
    </location>
</feature>
<organism evidence="5 6">
    <name type="scientific">Microcaecilia unicolor</name>
    <dbReference type="NCBI Taxonomy" id="1415580"/>
    <lineage>
        <taxon>Eukaryota</taxon>
        <taxon>Metazoa</taxon>
        <taxon>Chordata</taxon>
        <taxon>Craniata</taxon>
        <taxon>Vertebrata</taxon>
        <taxon>Euteleostomi</taxon>
        <taxon>Amphibia</taxon>
        <taxon>Gymnophiona</taxon>
        <taxon>Siphonopidae</taxon>
        <taxon>Microcaecilia</taxon>
    </lineage>
</organism>
<dbReference type="Pfam" id="PF01585">
    <property type="entry name" value="G-patch"/>
    <property type="match status" value="1"/>
</dbReference>
<evidence type="ECO:0000256" key="1">
    <source>
        <dbReference type="SAM" id="Coils"/>
    </source>
</evidence>
<dbReference type="GeneID" id="115463062"/>
<name>A0A6P7X9D9_9AMPH</name>
<feature type="compositionally biased region" description="Low complexity" evidence="2">
    <location>
        <begin position="274"/>
        <end position="284"/>
    </location>
</feature>
<dbReference type="GO" id="GO:0045766">
    <property type="term" value="P:positive regulation of angiogenesis"/>
    <property type="evidence" value="ECO:0007669"/>
    <property type="project" value="TreeGrafter"/>
</dbReference>
<reference evidence="6" key="1">
    <citation type="submission" date="2025-08" db="UniProtKB">
        <authorList>
            <consortium name="RefSeq"/>
        </authorList>
    </citation>
    <scope>IDENTIFICATION</scope>
</reference>
<dbReference type="CDD" id="cd16164">
    <property type="entry name" value="OCRE_VG5Q"/>
    <property type="match status" value="1"/>
</dbReference>
<dbReference type="SMART" id="SM00240">
    <property type="entry name" value="FHA"/>
    <property type="match status" value="2"/>
</dbReference>
<feature type="region of interest" description="Disordered" evidence="2">
    <location>
        <begin position="316"/>
        <end position="398"/>
    </location>
</feature>
<dbReference type="Pfam" id="PF17780">
    <property type="entry name" value="OCRE"/>
    <property type="match status" value="1"/>
</dbReference>
<dbReference type="CTD" id="55109"/>
<dbReference type="PANTHER" id="PTHR23106">
    <property type="entry name" value="ANGIOGENIC FACTOR WITH G PATCH AND FHA DOMAINS 1"/>
    <property type="match status" value="1"/>
</dbReference>